<protein>
    <recommendedName>
        <fullName evidence="3">Enoyl-CoA hydratase/isomerase family protein</fullName>
    </recommendedName>
</protein>
<keyword evidence="2" id="KW-1185">Reference proteome</keyword>
<dbReference type="SUPFAM" id="SSF52096">
    <property type="entry name" value="ClpP/crotonase"/>
    <property type="match status" value="1"/>
</dbReference>
<name>A0ABP8HDN0_9BURK</name>
<accession>A0ABP8HDN0</accession>
<sequence>MIGQANPSKVSTARHGDVLAIVINNPPINEGSIEVRRGLLEAVQQLDGDATLVAGVIVGAGETFIAGSDLREFGMPLEDPQLKWLRKLSGPGFKLGDSTFLA</sequence>
<gene>
    <name evidence="1" type="ORF">GCM10023165_16170</name>
</gene>
<dbReference type="RefSeq" id="WP_345537092.1">
    <property type="nucleotide sequence ID" value="NZ_BAABGJ010000012.1"/>
</dbReference>
<evidence type="ECO:0000313" key="1">
    <source>
        <dbReference type="EMBL" id="GAA4337855.1"/>
    </source>
</evidence>
<dbReference type="Proteomes" id="UP001500975">
    <property type="component" value="Unassembled WGS sequence"/>
</dbReference>
<comment type="caution">
    <text evidence="1">The sequence shown here is derived from an EMBL/GenBank/DDBJ whole genome shotgun (WGS) entry which is preliminary data.</text>
</comment>
<dbReference type="Gene3D" id="3.90.226.10">
    <property type="entry name" value="2-enoyl-CoA Hydratase, Chain A, domain 1"/>
    <property type="match status" value="1"/>
</dbReference>
<dbReference type="EMBL" id="BAABGJ010000012">
    <property type="protein sequence ID" value="GAA4337855.1"/>
    <property type="molecule type" value="Genomic_DNA"/>
</dbReference>
<reference evidence="2" key="1">
    <citation type="journal article" date="2019" name="Int. J. Syst. Evol. Microbiol.">
        <title>The Global Catalogue of Microorganisms (GCM) 10K type strain sequencing project: providing services to taxonomists for standard genome sequencing and annotation.</title>
        <authorList>
            <consortium name="The Broad Institute Genomics Platform"/>
            <consortium name="The Broad Institute Genome Sequencing Center for Infectious Disease"/>
            <person name="Wu L."/>
            <person name="Ma J."/>
        </authorList>
    </citation>
    <scope>NUCLEOTIDE SEQUENCE [LARGE SCALE GENOMIC DNA]</scope>
    <source>
        <strain evidence="2">JCM 17804</strain>
    </source>
</reference>
<evidence type="ECO:0000313" key="2">
    <source>
        <dbReference type="Proteomes" id="UP001500975"/>
    </source>
</evidence>
<organism evidence="1 2">
    <name type="scientific">Variovorax defluvii</name>
    <dbReference type="NCBI Taxonomy" id="913761"/>
    <lineage>
        <taxon>Bacteria</taxon>
        <taxon>Pseudomonadati</taxon>
        <taxon>Pseudomonadota</taxon>
        <taxon>Betaproteobacteria</taxon>
        <taxon>Burkholderiales</taxon>
        <taxon>Comamonadaceae</taxon>
        <taxon>Variovorax</taxon>
    </lineage>
</organism>
<dbReference type="InterPro" id="IPR029045">
    <property type="entry name" value="ClpP/crotonase-like_dom_sf"/>
</dbReference>
<proteinExistence type="predicted"/>
<evidence type="ECO:0008006" key="3">
    <source>
        <dbReference type="Google" id="ProtNLM"/>
    </source>
</evidence>